<feature type="chain" id="PRO_5039115563" evidence="1">
    <location>
        <begin position="25"/>
        <end position="149"/>
    </location>
</feature>
<protein>
    <submittedName>
        <fullName evidence="2">Uncharacterized protein</fullName>
    </submittedName>
</protein>
<name>A0A840UDA2_9FIRM</name>
<dbReference type="EMBL" id="JACHFH010000007">
    <property type="protein sequence ID" value="MBB5335711.1"/>
    <property type="molecule type" value="Genomic_DNA"/>
</dbReference>
<gene>
    <name evidence="2" type="ORF">HNR32_000843</name>
</gene>
<dbReference type="AlphaFoldDB" id="A0A840UDA2"/>
<keyword evidence="3" id="KW-1185">Reference proteome</keyword>
<keyword evidence="1" id="KW-0732">Signal</keyword>
<sequence>MERMIKKILVSLCMAAAILVGVSADGTTLPMAQADYAQYYNGDSNYPLVYGHQGVAWYLDKSSIVVKKNDSEGNAFACNVITVNETGNISGSKTYWYYKVAGEDMGTAYSSPDGQNWQAFEVGSTFGYMQVLVKTFKIGWYAAFGYSYS</sequence>
<dbReference type="Proteomes" id="UP000559117">
    <property type="component" value="Unassembled WGS sequence"/>
</dbReference>
<reference evidence="2 3" key="1">
    <citation type="submission" date="2020-08" db="EMBL/GenBank/DDBJ databases">
        <title>Genomic Encyclopedia of Type Strains, Phase IV (KMG-IV): sequencing the most valuable type-strain genomes for metagenomic binning, comparative biology and taxonomic classification.</title>
        <authorList>
            <person name="Goeker M."/>
        </authorList>
    </citation>
    <scope>NUCLEOTIDE SEQUENCE [LARGE SCALE GENOMIC DNA]</scope>
    <source>
        <strain evidence="2 3">DSM 24661</strain>
    </source>
</reference>
<accession>A0A840UDA2</accession>
<evidence type="ECO:0000313" key="2">
    <source>
        <dbReference type="EMBL" id="MBB5335711.1"/>
    </source>
</evidence>
<organism evidence="2 3">
    <name type="scientific">Pectinatus brassicae</name>
    <dbReference type="NCBI Taxonomy" id="862415"/>
    <lineage>
        <taxon>Bacteria</taxon>
        <taxon>Bacillati</taxon>
        <taxon>Bacillota</taxon>
        <taxon>Negativicutes</taxon>
        <taxon>Selenomonadales</taxon>
        <taxon>Selenomonadaceae</taxon>
        <taxon>Pectinatus</taxon>
    </lineage>
</organism>
<evidence type="ECO:0000313" key="3">
    <source>
        <dbReference type="Proteomes" id="UP000559117"/>
    </source>
</evidence>
<feature type="signal peptide" evidence="1">
    <location>
        <begin position="1"/>
        <end position="24"/>
    </location>
</feature>
<evidence type="ECO:0000256" key="1">
    <source>
        <dbReference type="SAM" id="SignalP"/>
    </source>
</evidence>
<comment type="caution">
    <text evidence="2">The sequence shown here is derived from an EMBL/GenBank/DDBJ whole genome shotgun (WGS) entry which is preliminary data.</text>
</comment>
<proteinExistence type="predicted"/>
<dbReference type="RefSeq" id="WP_183859939.1">
    <property type="nucleotide sequence ID" value="NZ_JACHFH010000007.1"/>
</dbReference>